<evidence type="ECO:0000313" key="1">
    <source>
        <dbReference type="EMBL" id="MDR8019414.1"/>
    </source>
</evidence>
<protein>
    <submittedName>
        <fullName evidence="1">Helix-turn-helix domain-containing protein</fullName>
    </submittedName>
</protein>
<keyword evidence="2" id="KW-1185">Reference proteome</keyword>
<proteinExistence type="predicted"/>
<dbReference type="Proteomes" id="UP001251870">
    <property type="component" value="Unassembled WGS sequence"/>
</dbReference>
<dbReference type="EMBL" id="JAVKGR010000007">
    <property type="protein sequence ID" value="MDR8019414.1"/>
    <property type="molecule type" value="Genomic_DNA"/>
</dbReference>
<gene>
    <name evidence="1" type="ORF">RIL96_07515</name>
</gene>
<comment type="caution">
    <text evidence="1">The sequence shown here is derived from an EMBL/GenBank/DDBJ whole genome shotgun (WGS) entry which is preliminary data.</text>
</comment>
<reference evidence="1 2" key="1">
    <citation type="submission" date="2023-09" db="EMBL/GenBank/DDBJ databases">
        <title>Description of three actinobacteria isolated from air of manufacturing shop in a pharmaceutical factory.</title>
        <authorList>
            <person name="Zhang D.-F."/>
        </authorList>
    </citation>
    <scope>NUCLEOTIDE SEQUENCE [LARGE SCALE GENOMIC DNA]</scope>
    <source>
        <strain evidence="1 2">LY-0111</strain>
    </source>
</reference>
<sequence>MSDNPFLENQEDEWLSTYDVAQLLGYKRSSSVRDAFYNGMLDGIRFQKVAGRWVFHKGDLLEWKASRSGSTAADRVRVLNKECASKPRVRRRGDSK</sequence>
<name>A0ABU2DSC9_9MICC</name>
<dbReference type="RefSeq" id="WP_310548404.1">
    <property type="nucleotide sequence ID" value="NZ_JAVKGR010000007.1"/>
</dbReference>
<accession>A0ABU2DSC9</accession>
<evidence type="ECO:0000313" key="2">
    <source>
        <dbReference type="Proteomes" id="UP001251870"/>
    </source>
</evidence>
<organism evidence="1 2">
    <name type="scientific">Nesterenkonia aerolata</name>
    <dbReference type="NCBI Taxonomy" id="3074079"/>
    <lineage>
        <taxon>Bacteria</taxon>
        <taxon>Bacillati</taxon>
        <taxon>Actinomycetota</taxon>
        <taxon>Actinomycetes</taxon>
        <taxon>Micrococcales</taxon>
        <taxon>Micrococcaceae</taxon>
        <taxon>Nesterenkonia</taxon>
    </lineage>
</organism>